<dbReference type="Proteomes" id="UP000072189">
    <property type="component" value="Unassembled WGS sequence"/>
</dbReference>
<organism evidence="4 5">
    <name type="scientific">Microbacterium testaceum</name>
    <name type="common">Aureobacterium testaceum</name>
    <name type="synonym">Brevibacterium testaceum</name>
    <dbReference type="NCBI Taxonomy" id="2033"/>
    <lineage>
        <taxon>Bacteria</taxon>
        <taxon>Bacillati</taxon>
        <taxon>Actinomycetota</taxon>
        <taxon>Actinomycetes</taxon>
        <taxon>Micrococcales</taxon>
        <taxon>Microbacteriaceae</taxon>
        <taxon>Microbacterium</taxon>
    </lineage>
</organism>
<dbReference type="AlphaFoldDB" id="A0A147F9U1"/>
<proteinExistence type="predicted"/>
<feature type="signal peptide" evidence="2">
    <location>
        <begin position="1"/>
        <end position="20"/>
    </location>
</feature>
<dbReference type="GO" id="GO:0004622">
    <property type="term" value="F:phosphatidylcholine lysophospholipase activity"/>
    <property type="evidence" value="ECO:0007669"/>
    <property type="project" value="TreeGrafter"/>
</dbReference>
<evidence type="ECO:0000256" key="1">
    <source>
        <dbReference type="SAM" id="MobiDB-lite"/>
    </source>
</evidence>
<gene>
    <name evidence="4" type="ORF">RSA3_05225</name>
</gene>
<feature type="compositionally biased region" description="Pro residues" evidence="1">
    <location>
        <begin position="53"/>
        <end position="67"/>
    </location>
</feature>
<protein>
    <recommendedName>
        <fullName evidence="3">SGNH hydrolase-type esterase domain-containing protein</fullName>
    </recommendedName>
</protein>
<dbReference type="InterPro" id="IPR051532">
    <property type="entry name" value="Ester_Hydrolysis_Enzymes"/>
</dbReference>
<reference evidence="4 5" key="1">
    <citation type="journal article" date="2016" name="Front. Microbiol.">
        <title>Genomic Resource of Rice Seed Associated Bacteria.</title>
        <authorList>
            <person name="Midha S."/>
            <person name="Bansal K."/>
            <person name="Sharma S."/>
            <person name="Kumar N."/>
            <person name="Patil P.P."/>
            <person name="Chaudhry V."/>
            <person name="Patil P.B."/>
        </authorList>
    </citation>
    <scope>NUCLEOTIDE SEQUENCE [LARGE SCALE GENOMIC DNA]</scope>
    <source>
        <strain evidence="4 5">RSA3</strain>
    </source>
</reference>
<accession>A0A147F9U1</accession>
<dbReference type="InterPro" id="IPR036514">
    <property type="entry name" value="SGNH_hydro_sf"/>
</dbReference>
<evidence type="ECO:0000313" key="4">
    <source>
        <dbReference type="EMBL" id="KTS13319.1"/>
    </source>
</evidence>
<dbReference type="EMBL" id="LDRV01000028">
    <property type="protein sequence ID" value="KTS13319.1"/>
    <property type="molecule type" value="Genomic_DNA"/>
</dbReference>
<evidence type="ECO:0000259" key="3">
    <source>
        <dbReference type="Pfam" id="PF13472"/>
    </source>
</evidence>
<feature type="chain" id="PRO_5038785287" description="SGNH hydrolase-type esterase domain-containing protein" evidence="2">
    <location>
        <begin position="21"/>
        <end position="259"/>
    </location>
</feature>
<feature type="domain" description="SGNH hydrolase-type esterase" evidence="3">
    <location>
        <begin position="90"/>
        <end position="248"/>
    </location>
</feature>
<name>A0A147F9U1_MICTE</name>
<dbReference type="InterPro" id="IPR013830">
    <property type="entry name" value="SGNH_hydro"/>
</dbReference>
<comment type="caution">
    <text evidence="4">The sequence shown here is derived from an EMBL/GenBank/DDBJ whole genome shotgun (WGS) entry which is preliminary data.</text>
</comment>
<feature type="region of interest" description="Disordered" evidence="1">
    <location>
        <begin position="30"/>
        <end position="76"/>
    </location>
</feature>
<dbReference type="SUPFAM" id="SSF52266">
    <property type="entry name" value="SGNH hydrolase"/>
    <property type="match status" value="1"/>
</dbReference>
<evidence type="ECO:0000313" key="5">
    <source>
        <dbReference type="Proteomes" id="UP000072189"/>
    </source>
</evidence>
<sequence length="259" mass="26220">MTRRAWTIAASLVGVAAVVAASLVLSHGATPDAMPSASATAPSATPTRTSSPRPSPSMTPTPSPTPSPSTSGLLRIPRDAKGNARVLVTGDSLAAGFFASTEAQGFSSLVTGALGRVTPTTVSRAHQTLSTVAGVTEVPPDLDLAVIELGTNDVGIPTPLADFEAQYGDLLGRIRTSSPDAALVCLGTWTADGAAYDETIARVCAANAGRYVSLAGLFALPELHGPDGRDTFAGPGDDFHPNDAGHRAIADAVLAVLAR</sequence>
<dbReference type="PANTHER" id="PTHR30383:SF5">
    <property type="entry name" value="SGNH HYDROLASE-TYPE ESTERASE DOMAIN-CONTAINING PROTEIN"/>
    <property type="match status" value="1"/>
</dbReference>
<dbReference type="PATRIC" id="fig|2033.4.peg.1277"/>
<evidence type="ECO:0000256" key="2">
    <source>
        <dbReference type="SAM" id="SignalP"/>
    </source>
</evidence>
<dbReference type="PANTHER" id="PTHR30383">
    <property type="entry name" value="THIOESTERASE 1/PROTEASE 1/LYSOPHOSPHOLIPASE L1"/>
    <property type="match status" value="1"/>
</dbReference>
<keyword evidence="2" id="KW-0732">Signal</keyword>
<dbReference type="Pfam" id="PF13472">
    <property type="entry name" value="Lipase_GDSL_2"/>
    <property type="match status" value="1"/>
</dbReference>
<feature type="compositionally biased region" description="Low complexity" evidence="1">
    <location>
        <begin position="30"/>
        <end position="52"/>
    </location>
</feature>
<dbReference type="RefSeq" id="WP_058613566.1">
    <property type="nucleotide sequence ID" value="NZ_LDRR01000019.1"/>
</dbReference>
<dbReference type="Gene3D" id="3.40.50.1110">
    <property type="entry name" value="SGNH hydrolase"/>
    <property type="match status" value="1"/>
</dbReference>